<evidence type="ECO:0000256" key="1">
    <source>
        <dbReference type="SAM" id="MobiDB-lite"/>
    </source>
</evidence>
<keyword evidence="2" id="KW-1133">Transmembrane helix</keyword>
<keyword evidence="2" id="KW-0812">Transmembrane</keyword>
<gene>
    <name evidence="3" type="ORF">EVOR1521_LOCUS14230</name>
</gene>
<feature type="transmembrane region" description="Helical" evidence="2">
    <location>
        <begin position="20"/>
        <end position="42"/>
    </location>
</feature>
<accession>A0AA36N2M5</accession>
<evidence type="ECO:0000313" key="4">
    <source>
        <dbReference type="Proteomes" id="UP001178507"/>
    </source>
</evidence>
<sequence length="248" mass="28210">MAFVRDHGTCCVFLPLKLGIYLVSMAVFMDGVLCVVATFTADIRFQPNGYNERFYRLPTFVGVFGLFLGFIGLLGTHDDKPAWIQWLVYFLFLKFLALFIACAADYSTLFKCDSWLSSTERLTHPNEQLTALAESGVCPWARLAYTVGAAMLLAFWAYCTYHAYTYWKQVQCNPSYPIDFGHERHGTSGRWDAFQVKDPRLPENEEGQPLLPQHMMHEEEEATPAPAYGTAEHNRYGPDAQEMADMEP</sequence>
<evidence type="ECO:0000256" key="2">
    <source>
        <dbReference type="SAM" id="Phobius"/>
    </source>
</evidence>
<feature type="transmembrane region" description="Helical" evidence="2">
    <location>
        <begin position="86"/>
        <end position="106"/>
    </location>
</feature>
<dbReference type="AlphaFoldDB" id="A0AA36N2M5"/>
<organism evidence="3 4">
    <name type="scientific">Effrenium voratum</name>
    <dbReference type="NCBI Taxonomy" id="2562239"/>
    <lineage>
        <taxon>Eukaryota</taxon>
        <taxon>Sar</taxon>
        <taxon>Alveolata</taxon>
        <taxon>Dinophyceae</taxon>
        <taxon>Suessiales</taxon>
        <taxon>Symbiodiniaceae</taxon>
        <taxon>Effrenium</taxon>
    </lineage>
</organism>
<feature type="transmembrane region" description="Helical" evidence="2">
    <location>
        <begin position="54"/>
        <end position="74"/>
    </location>
</feature>
<keyword evidence="2" id="KW-0472">Membrane</keyword>
<proteinExistence type="predicted"/>
<name>A0AA36N2M5_9DINO</name>
<feature type="transmembrane region" description="Helical" evidence="2">
    <location>
        <begin position="143"/>
        <end position="164"/>
    </location>
</feature>
<dbReference type="EMBL" id="CAUJNA010001668">
    <property type="protein sequence ID" value="CAJ1388334.1"/>
    <property type="molecule type" value="Genomic_DNA"/>
</dbReference>
<reference evidence="3" key="1">
    <citation type="submission" date="2023-08" db="EMBL/GenBank/DDBJ databases">
        <authorList>
            <person name="Chen Y."/>
            <person name="Shah S."/>
            <person name="Dougan E. K."/>
            <person name="Thang M."/>
            <person name="Chan C."/>
        </authorList>
    </citation>
    <scope>NUCLEOTIDE SEQUENCE</scope>
</reference>
<dbReference type="Proteomes" id="UP001178507">
    <property type="component" value="Unassembled WGS sequence"/>
</dbReference>
<feature type="region of interest" description="Disordered" evidence="1">
    <location>
        <begin position="217"/>
        <end position="248"/>
    </location>
</feature>
<evidence type="ECO:0000313" key="3">
    <source>
        <dbReference type="EMBL" id="CAJ1388334.1"/>
    </source>
</evidence>
<protein>
    <submittedName>
        <fullName evidence="3">Uncharacterized protein</fullName>
    </submittedName>
</protein>
<comment type="caution">
    <text evidence="3">The sequence shown here is derived from an EMBL/GenBank/DDBJ whole genome shotgun (WGS) entry which is preliminary data.</text>
</comment>
<keyword evidence="4" id="KW-1185">Reference proteome</keyword>